<dbReference type="InterPro" id="IPR003848">
    <property type="entry name" value="DUF218"/>
</dbReference>
<protein>
    <submittedName>
        <fullName evidence="3">Uncharacterized conserved protein</fullName>
    </submittedName>
</protein>
<dbReference type="GO" id="GO:0043164">
    <property type="term" value="P:Gram-negative-bacterium-type cell wall biogenesis"/>
    <property type="evidence" value="ECO:0007669"/>
    <property type="project" value="TreeGrafter"/>
</dbReference>
<name>C7N7R7_SLAHD</name>
<keyword evidence="4" id="KW-1185">Reference proteome</keyword>
<dbReference type="PANTHER" id="PTHR30336">
    <property type="entry name" value="INNER MEMBRANE PROTEIN, PROBABLE PERMEASE"/>
    <property type="match status" value="1"/>
</dbReference>
<gene>
    <name evidence="3" type="ordered locus">Shel_19360</name>
</gene>
<feature type="transmembrane region" description="Helical" evidence="1">
    <location>
        <begin position="57"/>
        <end position="77"/>
    </location>
</feature>
<keyword evidence="1" id="KW-1133">Transmembrane helix</keyword>
<dbReference type="InterPro" id="IPR051599">
    <property type="entry name" value="Cell_Envelope_Assoc"/>
</dbReference>
<feature type="transmembrane region" description="Helical" evidence="1">
    <location>
        <begin position="30"/>
        <end position="51"/>
    </location>
</feature>
<evidence type="ECO:0000313" key="4">
    <source>
        <dbReference type="Proteomes" id="UP000002026"/>
    </source>
</evidence>
<dbReference type="Gene3D" id="3.40.50.620">
    <property type="entry name" value="HUPs"/>
    <property type="match status" value="1"/>
</dbReference>
<dbReference type="PANTHER" id="PTHR30336:SF4">
    <property type="entry name" value="ENVELOPE BIOGENESIS FACTOR ELYC"/>
    <property type="match status" value="1"/>
</dbReference>
<feature type="transmembrane region" description="Helical" evidence="1">
    <location>
        <begin position="6"/>
        <end position="23"/>
    </location>
</feature>
<evidence type="ECO:0000259" key="2">
    <source>
        <dbReference type="Pfam" id="PF02698"/>
    </source>
</evidence>
<sequence length="246" mass="26253">MAIALAIAGIVCIVYGITIMAAWSGTMFFAVWYAIGFALILCGWGVHAGAFDALPRFAHISIAGLSVVLIAGFLVAAGCSLSGFDEHGEPDLDCIVVLGAQMKADGPSIVLRLRLDAAYDYLVENPETVCIVSGGQGPNEPITEADGMADYLIERGIDESRIIRENTSTNTVENIRNSSAFFDAEHDRVGIVTNNFHVFRSVRIAQAQGVQNVCGISADSVAWYLPNNILRESMGIAKDLLKGNLG</sequence>
<dbReference type="RefSeq" id="WP_012799054.1">
    <property type="nucleotide sequence ID" value="NC_013165.1"/>
</dbReference>
<reference evidence="3 4" key="1">
    <citation type="journal article" date="2009" name="Stand. Genomic Sci.">
        <title>Complete genome sequence of Slackia heliotrinireducens type strain (RHS 1).</title>
        <authorList>
            <person name="Pukall R."/>
            <person name="Lapidus A."/>
            <person name="Nolan M."/>
            <person name="Copeland A."/>
            <person name="Glavina Del Rio T."/>
            <person name="Lucas S."/>
            <person name="Chen F."/>
            <person name="Tice H."/>
            <person name="Cheng J.F."/>
            <person name="Chertkov O."/>
            <person name="Bruce D."/>
            <person name="Goodwin L."/>
            <person name="Kuske C."/>
            <person name="Brettin T."/>
            <person name="Detter J.C."/>
            <person name="Han C."/>
            <person name="Pitluck S."/>
            <person name="Pati A."/>
            <person name="Mavrommatis K."/>
            <person name="Ivanova N."/>
            <person name="Ovchinnikova G."/>
            <person name="Chen A."/>
            <person name="Palaniappan K."/>
            <person name="Schneider S."/>
            <person name="Rohde M."/>
            <person name="Chain P."/>
            <person name="D'haeseleer P."/>
            <person name="Goker M."/>
            <person name="Bristow J."/>
            <person name="Eisen J.A."/>
            <person name="Markowitz V."/>
            <person name="Kyrpides N.C."/>
            <person name="Klenk H.P."/>
            <person name="Hugenholtz P."/>
        </authorList>
    </citation>
    <scope>NUCLEOTIDE SEQUENCE [LARGE SCALE GENOMIC DNA]</scope>
    <source>
        <strain evidence="4">ATCC 29202 / DSM 20476 / NCTC 11029 / RHS 1</strain>
    </source>
</reference>
<dbReference type="EMBL" id="CP001684">
    <property type="protein sequence ID" value="ACV22952.1"/>
    <property type="molecule type" value="Genomic_DNA"/>
</dbReference>
<dbReference type="Pfam" id="PF02698">
    <property type="entry name" value="DUF218"/>
    <property type="match status" value="1"/>
</dbReference>
<feature type="domain" description="DUF218" evidence="2">
    <location>
        <begin position="93"/>
        <end position="232"/>
    </location>
</feature>
<organism evidence="3 4">
    <name type="scientific">Slackia heliotrinireducens (strain ATCC 29202 / DSM 20476 / NCTC 11029 / RHS 1)</name>
    <name type="common">Peptococcus heliotrinreducens</name>
    <dbReference type="NCBI Taxonomy" id="471855"/>
    <lineage>
        <taxon>Bacteria</taxon>
        <taxon>Bacillati</taxon>
        <taxon>Actinomycetota</taxon>
        <taxon>Coriobacteriia</taxon>
        <taxon>Eggerthellales</taxon>
        <taxon>Eggerthellaceae</taxon>
        <taxon>Slackia</taxon>
    </lineage>
</organism>
<dbReference type="eggNOG" id="COG1434">
    <property type="taxonomic scope" value="Bacteria"/>
</dbReference>
<dbReference type="HOGENOM" id="CLU_051474_2_2_11"/>
<evidence type="ECO:0000256" key="1">
    <source>
        <dbReference type="SAM" id="Phobius"/>
    </source>
</evidence>
<dbReference type="InterPro" id="IPR014729">
    <property type="entry name" value="Rossmann-like_a/b/a_fold"/>
</dbReference>
<dbReference type="GO" id="GO:0000270">
    <property type="term" value="P:peptidoglycan metabolic process"/>
    <property type="evidence" value="ECO:0007669"/>
    <property type="project" value="TreeGrafter"/>
</dbReference>
<dbReference type="CDD" id="cd06259">
    <property type="entry name" value="YdcF-like"/>
    <property type="match status" value="1"/>
</dbReference>
<dbReference type="KEGG" id="shi:Shel_19360"/>
<keyword evidence="1" id="KW-0472">Membrane</keyword>
<evidence type="ECO:0000313" key="3">
    <source>
        <dbReference type="EMBL" id="ACV22952.1"/>
    </source>
</evidence>
<proteinExistence type="predicted"/>
<dbReference type="Proteomes" id="UP000002026">
    <property type="component" value="Chromosome"/>
</dbReference>
<keyword evidence="1" id="KW-0812">Transmembrane</keyword>
<dbReference type="AlphaFoldDB" id="C7N7R7"/>
<dbReference type="GO" id="GO:0005886">
    <property type="term" value="C:plasma membrane"/>
    <property type="evidence" value="ECO:0007669"/>
    <property type="project" value="TreeGrafter"/>
</dbReference>
<accession>C7N7R7</accession>